<dbReference type="InterPro" id="IPR000847">
    <property type="entry name" value="LysR_HTH_N"/>
</dbReference>
<dbReference type="SUPFAM" id="SSF46785">
    <property type="entry name" value="Winged helix' DNA-binding domain"/>
    <property type="match status" value="1"/>
</dbReference>
<dbReference type="EMBL" id="MSIE01000056">
    <property type="protein sequence ID" value="OLF13396.1"/>
    <property type="molecule type" value="Genomic_DNA"/>
</dbReference>
<sequence>MDVDTRVLRYFVAVAEQLSFTRAARALFVSQPSLSRQIRQLEDRLGTELFVRTKSEVRLTRTGEVLLAAARRQLLEWEQATRIVRTTAAAEANILRVGLVAGAGNHLVRRARPTFQLRHPQATVEPRRFEPGAEADALRQGTLDVALLWLPPHPEPPPHTAVVAAEPRLVALSTTHRLATRPSLTLADLRDEPVLWTRAAPPAWVDEWPTRSQPETDTFEDLLDRAAATAAVCVAPASIATTTSHPDLTWRAVADLAPLQLAVTWPTSTANPLVPPFVHALRTLAD</sequence>
<dbReference type="Pfam" id="PF03466">
    <property type="entry name" value="LysR_substrate"/>
    <property type="match status" value="1"/>
</dbReference>
<dbReference type="GO" id="GO:0003700">
    <property type="term" value="F:DNA-binding transcription factor activity"/>
    <property type="evidence" value="ECO:0007669"/>
    <property type="project" value="InterPro"/>
</dbReference>
<accession>A0A1Q8CGA8</accession>
<dbReference type="SUPFAM" id="SSF53850">
    <property type="entry name" value="Periplasmic binding protein-like II"/>
    <property type="match status" value="1"/>
</dbReference>
<evidence type="ECO:0000256" key="2">
    <source>
        <dbReference type="ARBA" id="ARBA00023015"/>
    </source>
</evidence>
<dbReference type="GO" id="GO:0032993">
    <property type="term" value="C:protein-DNA complex"/>
    <property type="evidence" value="ECO:0007669"/>
    <property type="project" value="TreeGrafter"/>
</dbReference>
<keyword evidence="4" id="KW-0804">Transcription</keyword>
<comment type="caution">
    <text evidence="6">The sequence shown here is derived from an EMBL/GenBank/DDBJ whole genome shotgun (WGS) entry which is preliminary data.</text>
</comment>
<keyword evidence="3" id="KW-0238">DNA-binding</keyword>
<dbReference type="PRINTS" id="PR00039">
    <property type="entry name" value="HTHLYSR"/>
</dbReference>
<dbReference type="PANTHER" id="PTHR30346:SF0">
    <property type="entry name" value="HCA OPERON TRANSCRIPTIONAL ACTIVATOR HCAR"/>
    <property type="match status" value="1"/>
</dbReference>
<evidence type="ECO:0000259" key="5">
    <source>
        <dbReference type="PROSITE" id="PS50931"/>
    </source>
</evidence>
<dbReference type="STRING" id="1912961.BU204_27365"/>
<gene>
    <name evidence="6" type="ORF">BU204_27365</name>
</gene>
<dbReference type="InterPro" id="IPR036390">
    <property type="entry name" value="WH_DNA-bd_sf"/>
</dbReference>
<dbReference type="RefSeq" id="WP_075128642.1">
    <property type="nucleotide sequence ID" value="NZ_MSIE01000056.1"/>
</dbReference>
<organism evidence="6 7">
    <name type="scientific">Actinophytocola xanthii</name>
    <dbReference type="NCBI Taxonomy" id="1912961"/>
    <lineage>
        <taxon>Bacteria</taxon>
        <taxon>Bacillati</taxon>
        <taxon>Actinomycetota</taxon>
        <taxon>Actinomycetes</taxon>
        <taxon>Pseudonocardiales</taxon>
        <taxon>Pseudonocardiaceae</taxon>
    </lineage>
</organism>
<dbReference type="Gene3D" id="1.10.10.10">
    <property type="entry name" value="Winged helix-like DNA-binding domain superfamily/Winged helix DNA-binding domain"/>
    <property type="match status" value="1"/>
</dbReference>
<evidence type="ECO:0000313" key="6">
    <source>
        <dbReference type="EMBL" id="OLF13396.1"/>
    </source>
</evidence>
<evidence type="ECO:0000256" key="4">
    <source>
        <dbReference type="ARBA" id="ARBA00023163"/>
    </source>
</evidence>
<keyword evidence="2" id="KW-0805">Transcription regulation</keyword>
<evidence type="ECO:0000313" key="7">
    <source>
        <dbReference type="Proteomes" id="UP000185596"/>
    </source>
</evidence>
<dbReference type="PANTHER" id="PTHR30346">
    <property type="entry name" value="TRANSCRIPTIONAL DUAL REGULATOR HCAR-RELATED"/>
    <property type="match status" value="1"/>
</dbReference>
<dbReference type="InterPro" id="IPR036388">
    <property type="entry name" value="WH-like_DNA-bd_sf"/>
</dbReference>
<dbReference type="Gene3D" id="3.40.190.10">
    <property type="entry name" value="Periplasmic binding protein-like II"/>
    <property type="match status" value="2"/>
</dbReference>
<dbReference type="FunFam" id="1.10.10.10:FF:000001">
    <property type="entry name" value="LysR family transcriptional regulator"/>
    <property type="match status" value="1"/>
</dbReference>
<evidence type="ECO:0000256" key="1">
    <source>
        <dbReference type="ARBA" id="ARBA00009437"/>
    </source>
</evidence>
<dbReference type="AlphaFoldDB" id="A0A1Q8CGA8"/>
<dbReference type="PROSITE" id="PS50931">
    <property type="entry name" value="HTH_LYSR"/>
    <property type="match status" value="1"/>
</dbReference>
<comment type="similarity">
    <text evidence="1">Belongs to the LysR transcriptional regulatory family.</text>
</comment>
<dbReference type="GO" id="GO:0003677">
    <property type="term" value="F:DNA binding"/>
    <property type="evidence" value="ECO:0007669"/>
    <property type="project" value="UniProtKB-KW"/>
</dbReference>
<reference evidence="6 7" key="1">
    <citation type="submission" date="2016-12" db="EMBL/GenBank/DDBJ databases">
        <title>The draft genome sequence of Actinophytocola sp. 11-183.</title>
        <authorList>
            <person name="Wang W."/>
            <person name="Yuan L."/>
        </authorList>
    </citation>
    <scope>NUCLEOTIDE SEQUENCE [LARGE SCALE GENOMIC DNA]</scope>
    <source>
        <strain evidence="6 7">11-183</strain>
    </source>
</reference>
<dbReference type="OrthoDB" id="4140098at2"/>
<dbReference type="Proteomes" id="UP000185596">
    <property type="component" value="Unassembled WGS sequence"/>
</dbReference>
<proteinExistence type="inferred from homology"/>
<dbReference type="Pfam" id="PF00126">
    <property type="entry name" value="HTH_1"/>
    <property type="match status" value="1"/>
</dbReference>
<dbReference type="InterPro" id="IPR005119">
    <property type="entry name" value="LysR_subst-bd"/>
</dbReference>
<protein>
    <recommendedName>
        <fullName evidence="5">HTH lysR-type domain-containing protein</fullName>
    </recommendedName>
</protein>
<evidence type="ECO:0000256" key="3">
    <source>
        <dbReference type="ARBA" id="ARBA00023125"/>
    </source>
</evidence>
<name>A0A1Q8CGA8_9PSEU</name>
<keyword evidence="7" id="KW-1185">Reference proteome</keyword>
<feature type="domain" description="HTH lysR-type" evidence="5">
    <location>
        <begin position="3"/>
        <end position="60"/>
    </location>
</feature>